<keyword evidence="15" id="KW-1185">Reference proteome</keyword>
<reference evidence="14" key="1">
    <citation type="journal article" date="2023" name="Plant J.">
        <title>The genome of the king protea, Protea cynaroides.</title>
        <authorList>
            <person name="Chang J."/>
            <person name="Duong T.A."/>
            <person name="Schoeman C."/>
            <person name="Ma X."/>
            <person name="Roodt D."/>
            <person name="Barker N."/>
            <person name="Li Z."/>
            <person name="Van de Peer Y."/>
            <person name="Mizrachi E."/>
        </authorList>
    </citation>
    <scope>NUCLEOTIDE SEQUENCE</scope>
    <source>
        <tissue evidence="14">Young leaves</tissue>
    </source>
</reference>
<dbReference type="Pfam" id="PF00097">
    <property type="entry name" value="zf-C3HC4"/>
    <property type="match status" value="1"/>
</dbReference>
<comment type="function">
    <text evidence="11">E3 ubiquitin-protein ligase.</text>
</comment>
<dbReference type="SUPFAM" id="SSF57850">
    <property type="entry name" value="RING/U-box"/>
    <property type="match status" value="1"/>
</dbReference>
<dbReference type="EMBL" id="JAMYWD010000002">
    <property type="protein sequence ID" value="KAJ4978868.1"/>
    <property type="molecule type" value="Genomic_DNA"/>
</dbReference>
<proteinExistence type="predicted"/>
<dbReference type="OrthoDB" id="6270329at2759"/>
<dbReference type="PROSITE" id="PS50089">
    <property type="entry name" value="ZF_RING_2"/>
    <property type="match status" value="1"/>
</dbReference>
<evidence type="ECO:0000256" key="8">
    <source>
        <dbReference type="ARBA" id="ARBA00022833"/>
    </source>
</evidence>
<keyword evidence="9" id="KW-0472">Membrane</keyword>
<dbReference type="InterPro" id="IPR045103">
    <property type="entry name" value="RNF5/RNF185-like"/>
</dbReference>
<evidence type="ECO:0000256" key="7">
    <source>
        <dbReference type="ARBA" id="ARBA00022786"/>
    </source>
</evidence>
<comment type="subcellular location">
    <subcellularLocation>
        <location evidence="2">Endomembrane system</location>
    </subcellularLocation>
    <subcellularLocation>
        <location evidence="11">Endoplasmic reticulum membrane</location>
        <topology evidence="11">Single-pass type IV membrane protein</topology>
    </subcellularLocation>
</comment>
<dbReference type="GO" id="GO:0008270">
    <property type="term" value="F:zinc ion binding"/>
    <property type="evidence" value="ECO:0007669"/>
    <property type="project" value="UniProtKB-KW"/>
</dbReference>
<evidence type="ECO:0000256" key="9">
    <source>
        <dbReference type="ARBA" id="ARBA00023136"/>
    </source>
</evidence>
<dbReference type="Gene3D" id="3.30.40.10">
    <property type="entry name" value="Zinc/RING finger domain, C3HC4 (zinc finger)"/>
    <property type="match status" value="1"/>
</dbReference>
<evidence type="ECO:0000256" key="10">
    <source>
        <dbReference type="PROSITE-ProRule" id="PRU00175"/>
    </source>
</evidence>
<dbReference type="GO" id="GO:0006511">
    <property type="term" value="P:ubiquitin-dependent protein catabolic process"/>
    <property type="evidence" value="ECO:0007669"/>
    <property type="project" value="UniProtKB-UniRule"/>
</dbReference>
<name>A0A9Q0R0H7_9MAGN</name>
<keyword evidence="5 11" id="KW-0479">Metal-binding</keyword>
<keyword evidence="7 11" id="KW-0833">Ubl conjugation pathway</keyword>
<gene>
    <name evidence="14" type="ORF">NE237_009648</name>
</gene>
<evidence type="ECO:0000256" key="2">
    <source>
        <dbReference type="ARBA" id="ARBA00004308"/>
    </source>
</evidence>
<comment type="pathway">
    <text evidence="3 11">Protein modification; protein ubiquitination.</text>
</comment>
<dbReference type="PANTHER" id="PTHR12313">
    <property type="entry name" value="E3 UBIQUITIN-PROTEIN LIGASE RNF5-RELATED"/>
    <property type="match status" value="1"/>
</dbReference>
<feature type="region of interest" description="Disordered" evidence="12">
    <location>
        <begin position="194"/>
        <end position="221"/>
    </location>
</feature>
<evidence type="ECO:0000256" key="3">
    <source>
        <dbReference type="ARBA" id="ARBA00004906"/>
    </source>
</evidence>
<keyword evidence="8 11" id="KW-0862">Zinc</keyword>
<evidence type="ECO:0000313" key="14">
    <source>
        <dbReference type="EMBL" id="KAJ4978868.1"/>
    </source>
</evidence>
<dbReference type="InterPro" id="IPR017907">
    <property type="entry name" value="Znf_RING_CS"/>
</dbReference>
<dbReference type="InterPro" id="IPR018957">
    <property type="entry name" value="Znf_C3HC4_RING-type"/>
</dbReference>
<comment type="catalytic activity">
    <reaction evidence="1 11">
        <text>S-ubiquitinyl-[E2 ubiquitin-conjugating enzyme]-L-cysteine + [acceptor protein]-L-lysine = [E2 ubiquitin-conjugating enzyme]-L-cysteine + N(6)-ubiquitinyl-[acceptor protein]-L-lysine.</text>
        <dbReference type="EC" id="2.3.2.27"/>
    </reaction>
</comment>
<dbReference type="GO" id="GO:0061630">
    <property type="term" value="F:ubiquitin protein ligase activity"/>
    <property type="evidence" value="ECO:0007669"/>
    <property type="project" value="UniProtKB-UniRule"/>
</dbReference>
<keyword evidence="11" id="KW-0256">Endoplasmic reticulum</keyword>
<evidence type="ECO:0000256" key="5">
    <source>
        <dbReference type="ARBA" id="ARBA00022723"/>
    </source>
</evidence>
<evidence type="ECO:0000256" key="4">
    <source>
        <dbReference type="ARBA" id="ARBA00022679"/>
    </source>
</evidence>
<feature type="compositionally biased region" description="Basic and acidic residues" evidence="12">
    <location>
        <begin position="94"/>
        <end position="108"/>
    </location>
</feature>
<dbReference type="EC" id="2.3.2.27" evidence="11"/>
<dbReference type="InterPro" id="IPR001841">
    <property type="entry name" value="Znf_RING"/>
</dbReference>
<feature type="compositionally biased region" description="Basic and acidic residues" evidence="12">
    <location>
        <begin position="1"/>
        <end position="12"/>
    </location>
</feature>
<comment type="caution">
    <text evidence="14">The sequence shown here is derived from an EMBL/GenBank/DDBJ whole genome shotgun (WGS) entry which is preliminary data.</text>
</comment>
<evidence type="ECO:0000256" key="11">
    <source>
        <dbReference type="RuleBase" id="RU369090"/>
    </source>
</evidence>
<feature type="domain" description="RING-type" evidence="13">
    <location>
        <begin position="143"/>
        <end position="184"/>
    </location>
</feature>
<dbReference type="GO" id="GO:0005789">
    <property type="term" value="C:endoplasmic reticulum membrane"/>
    <property type="evidence" value="ECO:0007669"/>
    <property type="project" value="UniProtKB-SubCell"/>
</dbReference>
<feature type="region of interest" description="Disordered" evidence="12">
    <location>
        <begin position="1"/>
        <end position="36"/>
    </location>
</feature>
<sequence>MGDARDDMRDLDLNISPSAPLSPDFDPDLGPRSAELGSLDERIRQLEAVAVRARHRRRWRQGRLPPEARNIPIEMIVNSGGTGELQTGEGSVDAEDRTSTDSNRPRKEYATDLIAKALGESNGAHKGSGSSDGDGGGGSFFECNICLEMARNPVLTSCGHLFCWPCLYQWLYIHSETRECPVCKGQVTDMDITPIYGRGNDTNESEKEDESGLKIPPRPNARRDESFRQWIHRGGQFEGSFFSQMIRRISSRFNGERIPPQDLDAADVTHDRAYSLANRFFRTRGIRRDGSGLYSLLERSFERPEQEIVDLTQGSSGSSEAGGSGQLQLPRYIRSRSQMAASVSHLSSAERLVQEYFLGRPMRRNHTHSPPVEDRDSVSSIAAVIQSESQILDNTAEIESMMSLASSSSRRRSDSSRASYVDDGISRPTRRRRSN</sequence>
<feature type="region of interest" description="Disordered" evidence="12">
    <location>
        <begin position="402"/>
        <end position="435"/>
    </location>
</feature>
<evidence type="ECO:0000256" key="12">
    <source>
        <dbReference type="SAM" id="MobiDB-lite"/>
    </source>
</evidence>
<dbReference type="SMART" id="SM00184">
    <property type="entry name" value="RING"/>
    <property type="match status" value="1"/>
</dbReference>
<protein>
    <recommendedName>
        <fullName evidence="11">E3 ubiquitin-protein ligase RMA</fullName>
        <ecNumber evidence="11">2.3.2.27</ecNumber>
    </recommendedName>
    <alternativeName>
        <fullName evidence="11">Protein RING membrane-anchor</fullName>
    </alternativeName>
    <alternativeName>
        <fullName evidence="11">RING-type E3 ubiquitin transferase RMA</fullName>
    </alternativeName>
</protein>
<keyword evidence="4 11" id="KW-0808">Transferase</keyword>
<dbReference type="CDD" id="cd16745">
    <property type="entry name" value="RING-HC_AtRMA-like"/>
    <property type="match status" value="1"/>
</dbReference>
<dbReference type="InterPro" id="IPR013083">
    <property type="entry name" value="Znf_RING/FYVE/PHD"/>
</dbReference>
<dbReference type="Proteomes" id="UP001141806">
    <property type="component" value="Unassembled WGS sequence"/>
</dbReference>
<feature type="region of interest" description="Disordered" evidence="12">
    <location>
        <begin position="79"/>
        <end position="108"/>
    </location>
</feature>
<evidence type="ECO:0000259" key="13">
    <source>
        <dbReference type="PROSITE" id="PS50089"/>
    </source>
</evidence>
<dbReference type="AlphaFoldDB" id="A0A9Q0R0H7"/>
<evidence type="ECO:0000256" key="1">
    <source>
        <dbReference type="ARBA" id="ARBA00000900"/>
    </source>
</evidence>
<dbReference type="PROSITE" id="PS00518">
    <property type="entry name" value="ZF_RING_1"/>
    <property type="match status" value="1"/>
</dbReference>
<organism evidence="14 15">
    <name type="scientific">Protea cynaroides</name>
    <dbReference type="NCBI Taxonomy" id="273540"/>
    <lineage>
        <taxon>Eukaryota</taxon>
        <taxon>Viridiplantae</taxon>
        <taxon>Streptophyta</taxon>
        <taxon>Embryophyta</taxon>
        <taxon>Tracheophyta</taxon>
        <taxon>Spermatophyta</taxon>
        <taxon>Magnoliopsida</taxon>
        <taxon>Proteales</taxon>
        <taxon>Proteaceae</taxon>
        <taxon>Protea</taxon>
    </lineage>
</organism>
<evidence type="ECO:0000256" key="6">
    <source>
        <dbReference type="ARBA" id="ARBA00022771"/>
    </source>
</evidence>
<comment type="domain">
    <text evidence="11">The RING-type zinc finger domain is responsible for E3 ligase activity.</text>
</comment>
<evidence type="ECO:0000313" key="15">
    <source>
        <dbReference type="Proteomes" id="UP001141806"/>
    </source>
</evidence>
<accession>A0A9Q0R0H7</accession>
<keyword evidence="6 10" id="KW-0863">Zinc-finger</keyword>